<dbReference type="PANTHER" id="PTHR13779:SF7">
    <property type="entry name" value="ATPASE WRNIP1"/>
    <property type="match status" value="1"/>
</dbReference>
<dbReference type="Gene3D" id="1.20.272.10">
    <property type="match status" value="1"/>
</dbReference>
<dbReference type="Gene3D" id="3.40.50.300">
    <property type="entry name" value="P-loop containing nucleotide triphosphate hydrolases"/>
    <property type="match status" value="1"/>
</dbReference>
<dbReference type="PANTHER" id="PTHR13779">
    <property type="entry name" value="WERNER HELICASE-INTERACTING PROTEIN 1 FAMILY MEMBER"/>
    <property type="match status" value="1"/>
</dbReference>
<dbReference type="Pfam" id="PF16193">
    <property type="entry name" value="AAA_assoc_2"/>
    <property type="match status" value="1"/>
</dbReference>
<dbReference type="FunFam" id="1.20.272.10:FF:000001">
    <property type="entry name" value="Putative AAA family ATPase"/>
    <property type="match status" value="1"/>
</dbReference>
<dbReference type="AlphaFoldDB" id="A0A6F8ZH93"/>
<dbReference type="SUPFAM" id="SSF52540">
    <property type="entry name" value="P-loop containing nucleoside triphosphate hydrolases"/>
    <property type="match status" value="1"/>
</dbReference>
<evidence type="ECO:0000259" key="5">
    <source>
        <dbReference type="SMART" id="SM00382"/>
    </source>
</evidence>
<evidence type="ECO:0000256" key="1">
    <source>
        <dbReference type="ARBA" id="ARBA00008959"/>
    </source>
</evidence>
<evidence type="ECO:0000256" key="2">
    <source>
        <dbReference type="ARBA" id="ARBA00022741"/>
    </source>
</evidence>
<dbReference type="InterPro" id="IPR027417">
    <property type="entry name" value="P-loop_NTPase"/>
</dbReference>
<feature type="domain" description="AAA+ ATPase" evidence="5">
    <location>
        <begin position="60"/>
        <end position="180"/>
    </location>
</feature>
<dbReference type="InterPro" id="IPR003959">
    <property type="entry name" value="ATPase_AAA_core"/>
</dbReference>
<feature type="region of interest" description="Disordered" evidence="4">
    <location>
        <begin position="439"/>
        <end position="458"/>
    </location>
</feature>
<accession>A0A6F8ZH93</accession>
<dbReference type="Gene3D" id="1.10.3710.10">
    <property type="entry name" value="DNA polymerase III clamp loader subunits, C-terminal domain"/>
    <property type="match status" value="1"/>
</dbReference>
<dbReference type="Pfam" id="PF00004">
    <property type="entry name" value="AAA"/>
    <property type="match status" value="1"/>
</dbReference>
<protein>
    <submittedName>
        <fullName evidence="6">AAA domain-containing protein</fullName>
    </submittedName>
</protein>
<sequence length="458" mass="50083">MTRRRTGSGPDLFTEQGRQDRERAAPLPWRLRPRTLEELEGQEALTGPDGILRVMVEEGRVRPALFYGPPGTGKTSAAEIVARAARQAFVRLSAVEATVTDLRQVVAAARERWELEGRGTVLFIDEIHRFTRVQQDALLPHVEDGTVALIGATSENPWVSVEPALLSRVLPVRFRPLDPAAVAAVLERAWARRAEWLPGEVERDPALPAAIAARAGGDARLALTILERVADRARRRRPPRLTLEDLEQVWQEAPHYHDRAGDAHYDLISAYIKSIRGSDPDAALYWLGRMLAGGEDPRFIVRRILVHAAEDIGLADPLGLVVAQAAWTALEAVGLPEARIPIAMATVYLATAPKSNSVVAALERMDEAVKRHPAAPVPDFLRRPGLGGDGSYRYPHTAPGHFLPDPHLPPELEGLELYQPSAEGAEAAVAERLAAWRAARARDQARRAGPAAATEEEG</sequence>
<dbReference type="CDD" id="cd00009">
    <property type="entry name" value="AAA"/>
    <property type="match status" value="1"/>
</dbReference>
<dbReference type="SUPFAM" id="SSF48019">
    <property type="entry name" value="post-AAA+ oligomerization domain-like"/>
    <property type="match status" value="1"/>
</dbReference>
<keyword evidence="2" id="KW-0547">Nucleotide-binding</keyword>
<dbReference type="Proteomes" id="UP000503399">
    <property type="component" value="Chromosome"/>
</dbReference>
<dbReference type="InterPro" id="IPR032423">
    <property type="entry name" value="AAA_assoc_2"/>
</dbReference>
<dbReference type="GO" id="GO:0008047">
    <property type="term" value="F:enzyme activator activity"/>
    <property type="evidence" value="ECO:0007669"/>
    <property type="project" value="TreeGrafter"/>
</dbReference>
<dbReference type="GO" id="GO:0000731">
    <property type="term" value="P:DNA synthesis involved in DNA repair"/>
    <property type="evidence" value="ECO:0007669"/>
    <property type="project" value="TreeGrafter"/>
</dbReference>
<dbReference type="InterPro" id="IPR051314">
    <property type="entry name" value="AAA_ATPase_RarA/MGS1/WRNIP1"/>
</dbReference>
<evidence type="ECO:0000256" key="4">
    <source>
        <dbReference type="SAM" id="MobiDB-lite"/>
    </source>
</evidence>
<evidence type="ECO:0000256" key="3">
    <source>
        <dbReference type="ARBA" id="ARBA00022840"/>
    </source>
</evidence>
<dbReference type="InterPro" id="IPR003593">
    <property type="entry name" value="AAA+_ATPase"/>
</dbReference>
<dbReference type="InterPro" id="IPR008921">
    <property type="entry name" value="DNA_pol3_clamp-load_cplx_C"/>
</dbReference>
<comment type="similarity">
    <text evidence="1">Belongs to the AAA ATPase family. RarA/MGS1/WRNIP1 subfamily.</text>
</comment>
<reference evidence="6 7" key="1">
    <citation type="submission" date="2020-02" db="EMBL/GenBank/DDBJ databases">
        <authorList>
            <person name="Hogendoorn C."/>
        </authorList>
    </citation>
    <scope>NUCLEOTIDE SEQUENCE [LARGE SCALE GENOMIC DNA]</scope>
    <source>
        <strain evidence="6">R501</strain>
    </source>
</reference>
<dbReference type="SMART" id="SM00382">
    <property type="entry name" value="AAA"/>
    <property type="match status" value="1"/>
</dbReference>
<dbReference type="InterPro" id="IPR021886">
    <property type="entry name" value="MgsA_C"/>
</dbReference>
<feature type="region of interest" description="Disordered" evidence="4">
    <location>
        <begin position="1"/>
        <end position="25"/>
    </location>
</feature>
<dbReference type="GO" id="GO:0016887">
    <property type="term" value="F:ATP hydrolysis activity"/>
    <property type="evidence" value="ECO:0007669"/>
    <property type="project" value="InterPro"/>
</dbReference>
<keyword evidence="3" id="KW-0067">ATP-binding</keyword>
<gene>
    <name evidence="6" type="ORF">R50_1460</name>
</gene>
<dbReference type="Pfam" id="PF12002">
    <property type="entry name" value="MgsA_C"/>
    <property type="match status" value="1"/>
</dbReference>
<dbReference type="Gene3D" id="1.10.8.60">
    <property type="match status" value="1"/>
</dbReference>
<dbReference type="GO" id="GO:0006261">
    <property type="term" value="P:DNA-templated DNA replication"/>
    <property type="evidence" value="ECO:0007669"/>
    <property type="project" value="TreeGrafter"/>
</dbReference>
<proteinExistence type="inferred from homology"/>
<dbReference type="EMBL" id="LR778114">
    <property type="protein sequence ID" value="CAB1128966.1"/>
    <property type="molecule type" value="Genomic_DNA"/>
</dbReference>
<name>A0A6F8ZH93_9FIRM</name>
<dbReference type="GO" id="GO:0005524">
    <property type="term" value="F:ATP binding"/>
    <property type="evidence" value="ECO:0007669"/>
    <property type="project" value="UniProtKB-KW"/>
</dbReference>
<keyword evidence="7" id="KW-1185">Reference proteome</keyword>
<feature type="compositionally biased region" description="Low complexity" evidence="4">
    <location>
        <begin position="447"/>
        <end position="458"/>
    </location>
</feature>
<dbReference type="KEGG" id="hfv:R50_1460"/>
<dbReference type="GO" id="GO:0003677">
    <property type="term" value="F:DNA binding"/>
    <property type="evidence" value="ECO:0007669"/>
    <property type="project" value="InterPro"/>
</dbReference>
<dbReference type="GO" id="GO:0017116">
    <property type="term" value="F:single-stranded DNA helicase activity"/>
    <property type="evidence" value="ECO:0007669"/>
    <property type="project" value="TreeGrafter"/>
</dbReference>
<evidence type="ECO:0000313" key="7">
    <source>
        <dbReference type="Proteomes" id="UP000503399"/>
    </source>
</evidence>
<evidence type="ECO:0000313" key="6">
    <source>
        <dbReference type="EMBL" id="CAB1128966.1"/>
    </source>
</evidence>
<organism evidence="6 7">
    <name type="scientific">Candidatus Hydrogenisulfobacillus filiaventi</name>
    <dbReference type="NCBI Taxonomy" id="2707344"/>
    <lineage>
        <taxon>Bacteria</taxon>
        <taxon>Bacillati</taxon>
        <taxon>Bacillota</taxon>
        <taxon>Clostridia</taxon>
        <taxon>Eubacteriales</taxon>
        <taxon>Clostridiales Family XVII. Incertae Sedis</taxon>
        <taxon>Candidatus Hydrogenisulfobacillus</taxon>
    </lineage>
</organism>